<dbReference type="InterPro" id="IPR002347">
    <property type="entry name" value="SDR_fam"/>
</dbReference>
<reference evidence="3 4" key="1">
    <citation type="submission" date="2018-06" db="EMBL/GenBank/DDBJ databases">
        <title>Genomic Encyclopedia of Type Strains, Phase IV (KMG-IV): sequencing the most valuable type-strain genomes for metagenomic binning, comparative biology and taxonomic classification.</title>
        <authorList>
            <person name="Goeker M."/>
        </authorList>
    </citation>
    <scope>NUCLEOTIDE SEQUENCE [LARGE SCALE GENOMIC DNA]</scope>
    <source>
        <strain evidence="3 4">DSM 24875</strain>
    </source>
</reference>
<dbReference type="Pfam" id="PF13561">
    <property type="entry name" value="adh_short_C2"/>
    <property type="match status" value="1"/>
</dbReference>
<dbReference type="InterPro" id="IPR020904">
    <property type="entry name" value="Sc_DH/Rdtase_CS"/>
</dbReference>
<proteinExistence type="inferred from homology"/>
<dbReference type="NCBIfam" id="NF005559">
    <property type="entry name" value="PRK07231.1"/>
    <property type="match status" value="1"/>
</dbReference>
<dbReference type="Proteomes" id="UP000253529">
    <property type="component" value="Unassembled WGS sequence"/>
</dbReference>
<dbReference type="PANTHER" id="PTHR42760">
    <property type="entry name" value="SHORT-CHAIN DEHYDROGENASES/REDUCTASES FAMILY MEMBER"/>
    <property type="match status" value="1"/>
</dbReference>
<organism evidence="3 4">
    <name type="scientific">Roseiarcus fermentans</name>
    <dbReference type="NCBI Taxonomy" id="1473586"/>
    <lineage>
        <taxon>Bacteria</taxon>
        <taxon>Pseudomonadati</taxon>
        <taxon>Pseudomonadota</taxon>
        <taxon>Alphaproteobacteria</taxon>
        <taxon>Hyphomicrobiales</taxon>
        <taxon>Roseiarcaceae</taxon>
        <taxon>Roseiarcus</taxon>
    </lineage>
</organism>
<gene>
    <name evidence="3" type="ORF">DFR50_108135</name>
</gene>
<dbReference type="GO" id="GO:0016616">
    <property type="term" value="F:oxidoreductase activity, acting on the CH-OH group of donors, NAD or NADP as acceptor"/>
    <property type="evidence" value="ECO:0007669"/>
    <property type="project" value="TreeGrafter"/>
</dbReference>
<dbReference type="PRINTS" id="PR00080">
    <property type="entry name" value="SDRFAMILY"/>
</dbReference>
<protein>
    <submittedName>
        <fullName evidence="3">Meso-butanediol dehydrogenase/(S,S)-butanediol dehydrogenase/diacetyl reductase</fullName>
    </submittedName>
</protein>
<dbReference type="InterPro" id="IPR036291">
    <property type="entry name" value="NAD(P)-bd_dom_sf"/>
</dbReference>
<evidence type="ECO:0000259" key="2">
    <source>
        <dbReference type="SMART" id="SM00822"/>
    </source>
</evidence>
<comment type="similarity">
    <text evidence="1">Belongs to the short-chain dehydrogenases/reductases (SDR) family.</text>
</comment>
<keyword evidence="4" id="KW-1185">Reference proteome</keyword>
<evidence type="ECO:0000256" key="1">
    <source>
        <dbReference type="ARBA" id="ARBA00006484"/>
    </source>
</evidence>
<dbReference type="RefSeq" id="WP_113888875.1">
    <property type="nucleotide sequence ID" value="NZ_QNRK01000008.1"/>
</dbReference>
<dbReference type="SUPFAM" id="SSF51735">
    <property type="entry name" value="NAD(P)-binding Rossmann-fold domains"/>
    <property type="match status" value="1"/>
</dbReference>
<dbReference type="EMBL" id="QNRK01000008">
    <property type="protein sequence ID" value="RBP15578.1"/>
    <property type="molecule type" value="Genomic_DNA"/>
</dbReference>
<dbReference type="GO" id="GO:0048038">
    <property type="term" value="F:quinone binding"/>
    <property type="evidence" value="ECO:0007669"/>
    <property type="project" value="TreeGrafter"/>
</dbReference>
<dbReference type="Gene3D" id="3.40.50.720">
    <property type="entry name" value="NAD(P)-binding Rossmann-like Domain"/>
    <property type="match status" value="1"/>
</dbReference>
<evidence type="ECO:0000313" key="3">
    <source>
        <dbReference type="EMBL" id="RBP15578.1"/>
    </source>
</evidence>
<dbReference type="PANTHER" id="PTHR42760:SF121">
    <property type="entry name" value="3-OXOACYL-(ACYL-CARRIER-PROTEIN) REDUCTASE"/>
    <property type="match status" value="1"/>
</dbReference>
<dbReference type="FunFam" id="3.40.50.720:FF:000084">
    <property type="entry name" value="Short-chain dehydrogenase reductase"/>
    <property type="match status" value="1"/>
</dbReference>
<dbReference type="GO" id="GO:0006633">
    <property type="term" value="P:fatty acid biosynthetic process"/>
    <property type="evidence" value="ECO:0007669"/>
    <property type="project" value="TreeGrafter"/>
</dbReference>
<feature type="domain" description="Ketoreductase" evidence="2">
    <location>
        <begin position="6"/>
        <end position="186"/>
    </location>
</feature>
<dbReference type="InterPro" id="IPR057326">
    <property type="entry name" value="KR_dom"/>
</dbReference>
<comment type="caution">
    <text evidence="3">The sequence shown here is derived from an EMBL/GenBank/DDBJ whole genome shotgun (WGS) entry which is preliminary data.</text>
</comment>
<evidence type="ECO:0000313" key="4">
    <source>
        <dbReference type="Proteomes" id="UP000253529"/>
    </source>
</evidence>
<accession>A0A366FLQ7</accession>
<dbReference type="OrthoDB" id="9780084at2"/>
<sequence length="260" mass="27396">MRLKDTSCVVTGGAMGIGKAMAVRLAAEGASVCIADINLEVAELTVREIVDAGGAAFAAHCDVTKRDAVQNAIQTTVARFGKLDVMFNNAGVAKAKPFLDVTEEDWELVMRVNGLGVLVGMQEAAKQMIAQKTPGKIINTASVAGKQGFALVSHYSASKFAVVALTQAGAREFSTYGITVNGICPGIVATELWRKLDSDMIEFGRTERVGQGMEEFSKGILLGRVSVPEDCAGIAAFLASHDSDYMTGQSIQVDGGMILQ</sequence>
<dbReference type="PRINTS" id="PR00081">
    <property type="entry name" value="GDHRDH"/>
</dbReference>
<dbReference type="AlphaFoldDB" id="A0A366FLQ7"/>
<dbReference type="SMART" id="SM00822">
    <property type="entry name" value="PKS_KR"/>
    <property type="match status" value="1"/>
</dbReference>
<name>A0A366FLQ7_9HYPH</name>
<dbReference type="PROSITE" id="PS00061">
    <property type="entry name" value="ADH_SHORT"/>
    <property type="match status" value="1"/>
</dbReference>